<dbReference type="SUPFAM" id="SSF52266">
    <property type="entry name" value="SGNH hydrolase"/>
    <property type="match status" value="1"/>
</dbReference>
<proteinExistence type="predicted"/>
<dbReference type="Pfam" id="PF13472">
    <property type="entry name" value="Lipase_GDSL_2"/>
    <property type="match status" value="1"/>
</dbReference>
<organism evidence="3 4">
    <name type="scientific">Thalassobacillus devorans</name>
    <dbReference type="NCBI Taxonomy" id="279813"/>
    <lineage>
        <taxon>Bacteria</taxon>
        <taxon>Bacillati</taxon>
        <taxon>Bacillota</taxon>
        <taxon>Bacilli</taxon>
        <taxon>Bacillales</taxon>
        <taxon>Bacillaceae</taxon>
        <taxon>Thalassobacillus</taxon>
    </lineage>
</organism>
<dbReference type="PANTHER" id="PTHR30383">
    <property type="entry name" value="THIOESTERASE 1/PROTEASE 1/LYSOPHOSPHOLIPASE L1"/>
    <property type="match status" value="1"/>
</dbReference>
<evidence type="ECO:0000313" key="4">
    <source>
        <dbReference type="Proteomes" id="UP000619534"/>
    </source>
</evidence>
<keyword evidence="4" id="KW-1185">Reference proteome</keyword>
<dbReference type="Proteomes" id="UP000619534">
    <property type="component" value="Unassembled WGS sequence"/>
</dbReference>
<feature type="domain" description="SGNH hydrolase-type esterase" evidence="2">
    <location>
        <begin position="39"/>
        <end position="235"/>
    </location>
</feature>
<dbReference type="RefSeq" id="WP_062446091.1">
    <property type="nucleotide sequence ID" value="NZ_BMCJ01000003.1"/>
</dbReference>
<evidence type="ECO:0000259" key="2">
    <source>
        <dbReference type="Pfam" id="PF13472"/>
    </source>
</evidence>
<evidence type="ECO:0000256" key="1">
    <source>
        <dbReference type="SAM" id="SignalP"/>
    </source>
</evidence>
<evidence type="ECO:0000313" key="3">
    <source>
        <dbReference type="EMBL" id="GGC88508.1"/>
    </source>
</evidence>
<dbReference type="EMBL" id="BMCJ01000003">
    <property type="protein sequence ID" value="GGC88508.1"/>
    <property type="molecule type" value="Genomic_DNA"/>
</dbReference>
<name>A0ABQ1P0V7_9BACI</name>
<feature type="chain" id="PRO_5045633151" description="SGNH hydrolase-type esterase domain-containing protein" evidence="1">
    <location>
        <begin position="28"/>
        <end position="251"/>
    </location>
</feature>
<dbReference type="Gene3D" id="3.40.50.1110">
    <property type="entry name" value="SGNH hydrolase"/>
    <property type="match status" value="1"/>
</dbReference>
<dbReference type="InterPro" id="IPR036514">
    <property type="entry name" value="SGNH_hydro_sf"/>
</dbReference>
<accession>A0ABQ1P0V7</accession>
<feature type="signal peptide" evidence="1">
    <location>
        <begin position="1"/>
        <end position="27"/>
    </location>
</feature>
<comment type="caution">
    <text evidence="3">The sequence shown here is derived from an EMBL/GenBank/DDBJ whole genome shotgun (WGS) entry which is preliminary data.</text>
</comment>
<protein>
    <recommendedName>
        <fullName evidence="2">SGNH hydrolase-type esterase domain-containing protein</fullName>
    </recommendedName>
</protein>
<dbReference type="InterPro" id="IPR051532">
    <property type="entry name" value="Ester_Hydrolysis_Enzymes"/>
</dbReference>
<gene>
    <name evidence="3" type="ORF">GCM10007216_19070</name>
</gene>
<sequence length="251" mass="28105">MKQVKSVFITILTLFIAALGMPLDSDAKVPDRKVINYVALGDSLAAGYTPVRVENGGVKLEKLRGYPEYIKERFEQSNYKVTLKNHSAPKATTFDLGNKLTEEEVINNIAKADAITIDIGANDLLKHLNANDRSGLYEASEEALENIDKILGIINEASDAKIYVMGYYNALWSLPIEEGTKNELISFLHLFNNGIKEVTEEKGGIFVPTYQAIAEDYKTYLPYPDIHLSQEGYKAVAKEFWKKMTPRKFGS</sequence>
<reference evidence="4" key="1">
    <citation type="journal article" date="2019" name="Int. J. Syst. Evol. Microbiol.">
        <title>The Global Catalogue of Microorganisms (GCM) 10K type strain sequencing project: providing services to taxonomists for standard genome sequencing and annotation.</title>
        <authorList>
            <consortium name="The Broad Institute Genomics Platform"/>
            <consortium name="The Broad Institute Genome Sequencing Center for Infectious Disease"/>
            <person name="Wu L."/>
            <person name="Ma J."/>
        </authorList>
    </citation>
    <scope>NUCLEOTIDE SEQUENCE [LARGE SCALE GENOMIC DNA]</scope>
    <source>
        <strain evidence="4">CCM 7282</strain>
    </source>
</reference>
<keyword evidence="1" id="KW-0732">Signal</keyword>
<dbReference type="PANTHER" id="PTHR30383:SF27">
    <property type="entry name" value="SPORE GERMINATION LIPASE LIPC"/>
    <property type="match status" value="1"/>
</dbReference>
<dbReference type="InterPro" id="IPR013830">
    <property type="entry name" value="SGNH_hydro"/>
</dbReference>